<sequence length="258" mass="29177">MSKELTLSELLTQRCVEFANSEQAIEIIDKGITKLFTSVVDDAFRSYGDFGKAFNKAMESALPANIEDVVDLKKYNTLVAEKMRNSWEDSGIEADLQEKVIALVKDFTSDDECPKYIKASDLWEAFIEDKSESAMENQWESPQVFINDEHDGFIQVGIHPEERSTSRYSSNSVSAYSCDYSFHLSIQRTGGYRSEPLLQDGNNVYELIGGKVNDRILGKKIVKAYSRFDKLVLALYYGGSLLVWDESPEGICYSNGWD</sequence>
<evidence type="ECO:0000313" key="2">
    <source>
        <dbReference type="Proteomes" id="UP000216001"/>
    </source>
</evidence>
<dbReference type="RefSeq" id="WP_094962331.1">
    <property type="nucleotide sequence ID" value="NZ_AP022373.1"/>
</dbReference>
<dbReference type="EMBL" id="NOWC01000022">
    <property type="protein sequence ID" value="OZS73422.1"/>
    <property type="molecule type" value="Genomic_DNA"/>
</dbReference>
<reference evidence="1 2" key="1">
    <citation type="submission" date="2017-07" db="EMBL/GenBank/DDBJ databases">
        <title>blaIMP-27 on transferable plasmids in Proteus mirabilis and Providencia rettgeri.</title>
        <authorList>
            <person name="Potter R."/>
        </authorList>
    </citation>
    <scope>NUCLEOTIDE SEQUENCE [LARGE SCALE GENOMIC DNA]</scope>
    <source>
        <strain evidence="1 2">PR1</strain>
    </source>
</reference>
<organism evidence="1 2">
    <name type="scientific">Providencia rettgeri</name>
    <dbReference type="NCBI Taxonomy" id="587"/>
    <lineage>
        <taxon>Bacteria</taxon>
        <taxon>Pseudomonadati</taxon>
        <taxon>Pseudomonadota</taxon>
        <taxon>Gammaproteobacteria</taxon>
        <taxon>Enterobacterales</taxon>
        <taxon>Morganellaceae</taxon>
        <taxon>Providencia</taxon>
    </lineage>
</organism>
<dbReference type="STRING" id="587.RB151_033320"/>
<protein>
    <submittedName>
        <fullName evidence="1">Uncharacterized protein</fullName>
    </submittedName>
</protein>
<gene>
    <name evidence="1" type="ORF">CHI95_17085</name>
</gene>
<dbReference type="Proteomes" id="UP000216001">
    <property type="component" value="Unassembled WGS sequence"/>
</dbReference>
<evidence type="ECO:0000313" key="1">
    <source>
        <dbReference type="EMBL" id="OZS73422.1"/>
    </source>
</evidence>
<comment type="caution">
    <text evidence="1">The sequence shown here is derived from an EMBL/GenBank/DDBJ whole genome shotgun (WGS) entry which is preliminary data.</text>
</comment>
<accession>A0A264VQ55</accession>
<proteinExistence type="predicted"/>
<dbReference type="AlphaFoldDB" id="A0A264VQ55"/>
<name>A0A264VQ55_PRORE</name>